<dbReference type="InterPro" id="IPR013094">
    <property type="entry name" value="AB_hydrolase_3"/>
</dbReference>
<protein>
    <submittedName>
        <fullName evidence="3">Lipase 2</fullName>
        <ecNumber evidence="3">3.1.1.3</ecNumber>
    </submittedName>
</protein>
<gene>
    <name evidence="3" type="primary">lip2_1</name>
    <name evidence="3" type="ORF">SAMEA3545359_00267</name>
</gene>
<dbReference type="AlphaFoldDB" id="A0A1C6G800"/>
<sequence>MAINKVLMAALKALSYPDIDIKKSYKIERQLKSLPKLKVPSPYYTSWDHQVFAGDHQVPVRIFTPRTVGRHRVLVFFHGGGWVTGNIDSYDRVCRDMCQLTNCIVVSVDYRLAPEYPFPAGLEDCYQVTREIFLDDSLFDTSPDEIVLVGDSAGGNLAAAVSLLARDRREFLPRRQILIYPATYPTHGAGSPFASTRENGQDYLLTSKRVDDYLQLYAGRPGDFQNPYFAPLLCGDLSRQPDTLIITAEYDPLRDEGEAYGQKLSQFGARVRTERIPDALHGFFSLPLGFAMVKDCYRIIGEFLSDTGAL</sequence>
<dbReference type="SUPFAM" id="SSF53474">
    <property type="entry name" value="alpha/beta-Hydrolases"/>
    <property type="match status" value="1"/>
</dbReference>
<dbReference type="PANTHER" id="PTHR48081">
    <property type="entry name" value="AB HYDROLASE SUPERFAMILY PROTEIN C4A8.06C"/>
    <property type="match status" value="1"/>
</dbReference>
<dbReference type="InterPro" id="IPR029058">
    <property type="entry name" value="AB_hydrolase_fold"/>
</dbReference>
<accession>A0A1C6G800</accession>
<name>A0A1C6G800_9FIRM</name>
<proteinExistence type="predicted"/>
<dbReference type="GO" id="GO:0004806">
    <property type="term" value="F:triacylglycerol lipase activity"/>
    <property type="evidence" value="ECO:0007669"/>
    <property type="project" value="UniProtKB-EC"/>
</dbReference>
<dbReference type="PANTHER" id="PTHR48081:SF8">
    <property type="entry name" value="ALPHA_BETA HYDROLASE FOLD-3 DOMAIN-CONTAINING PROTEIN-RELATED"/>
    <property type="match status" value="1"/>
</dbReference>
<reference evidence="3" key="1">
    <citation type="submission" date="2015-09" db="EMBL/GenBank/DDBJ databases">
        <authorList>
            <consortium name="Pathogen Informatics"/>
        </authorList>
    </citation>
    <scope>NUCLEOTIDE SEQUENCE</scope>
    <source>
        <strain evidence="3">2789STDY5834896</strain>
    </source>
</reference>
<organism evidence="3">
    <name type="scientific">uncultured Anaerotruncus sp</name>
    <dbReference type="NCBI Taxonomy" id="905011"/>
    <lineage>
        <taxon>Bacteria</taxon>
        <taxon>Bacillati</taxon>
        <taxon>Bacillota</taxon>
        <taxon>Clostridia</taxon>
        <taxon>Eubacteriales</taxon>
        <taxon>Oscillospiraceae</taxon>
        <taxon>Anaerotruncus</taxon>
        <taxon>environmental samples</taxon>
    </lineage>
</organism>
<dbReference type="Gene3D" id="3.40.50.1820">
    <property type="entry name" value="alpha/beta hydrolase"/>
    <property type="match status" value="1"/>
</dbReference>
<dbReference type="EMBL" id="FMHG01000001">
    <property type="protein sequence ID" value="SCJ41489.1"/>
    <property type="molecule type" value="Genomic_DNA"/>
</dbReference>
<dbReference type="Pfam" id="PF07859">
    <property type="entry name" value="Abhydrolase_3"/>
    <property type="match status" value="1"/>
</dbReference>
<evidence type="ECO:0000259" key="2">
    <source>
        <dbReference type="Pfam" id="PF07859"/>
    </source>
</evidence>
<evidence type="ECO:0000313" key="3">
    <source>
        <dbReference type="EMBL" id="SCJ41489.1"/>
    </source>
</evidence>
<keyword evidence="1 3" id="KW-0378">Hydrolase</keyword>
<feature type="domain" description="Alpha/beta hydrolase fold-3" evidence="2">
    <location>
        <begin position="74"/>
        <end position="284"/>
    </location>
</feature>
<dbReference type="InterPro" id="IPR050300">
    <property type="entry name" value="GDXG_lipolytic_enzyme"/>
</dbReference>
<dbReference type="EC" id="3.1.1.3" evidence="3"/>
<evidence type="ECO:0000256" key="1">
    <source>
        <dbReference type="ARBA" id="ARBA00022801"/>
    </source>
</evidence>